<comment type="catalytic activity">
    <reaction evidence="1">
        <text>[protein]-peptidylproline (omega=180) = [protein]-peptidylproline (omega=0)</text>
        <dbReference type="Rhea" id="RHEA:16237"/>
        <dbReference type="Rhea" id="RHEA-COMP:10747"/>
        <dbReference type="Rhea" id="RHEA-COMP:10748"/>
        <dbReference type="ChEBI" id="CHEBI:83833"/>
        <dbReference type="ChEBI" id="CHEBI:83834"/>
        <dbReference type="EC" id="5.2.1.8"/>
    </reaction>
</comment>
<evidence type="ECO:0000256" key="2">
    <source>
        <dbReference type="ARBA" id="ARBA00013194"/>
    </source>
</evidence>
<dbReference type="Gene3D" id="3.10.50.40">
    <property type="match status" value="2"/>
</dbReference>
<evidence type="ECO:0000256" key="3">
    <source>
        <dbReference type="ARBA" id="ARBA00022729"/>
    </source>
</evidence>
<dbReference type="Pfam" id="PF00639">
    <property type="entry name" value="Rotamase"/>
    <property type="match status" value="1"/>
</dbReference>
<dbReference type="EMBL" id="VLPL01000007">
    <property type="protein sequence ID" value="TSJ41589.1"/>
    <property type="molecule type" value="Genomic_DNA"/>
</dbReference>
<keyword evidence="5 6" id="KW-0413">Isomerase</keyword>
<dbReference type="SUPFAM" id="SSF54534">
    <property type="entry name" value="FKBP-like"/>
    <property type="match status" value="2"/>
</dbReference>
<keyword evidence="10" id="KW-1185">Reference proteome</keyword>
<dbReference type="Proteomes" id="UP000316008">
    <property type="component" value="Unassembled WGS sequence"/>
</dbReference>
<evidence type="ECO:0000256" key="5">
    <source>
        <dbReference type="ARBA" id="ARBA00023235"/>
    </source>
</evidence>
<dbReference type="PROSITE" id="PS50198">
    <property type="entry name" value="PPIC_PPIASE_2"/>
    <property type="match status" value="2"/>
</dbReference>
<dbReference type="EC" id="5.2.1.8" evidence="2"/>
<dbReference type="InterPro" id="IPR000297">
    <property type="entry name" value="PPIase_PpiC"/>
</dbReference>
<dbReference type="AlphaFoldDB" id="A0A556MPD9"/>
<accession>A0A556MPD9</accession>
<dbReference type="Pfam" id="PF13616">
    <property type="entry name" value="Rotamase_3"/>
    <property type="match status" value="1"/>
</dbReference>
<dbReference type="PANTHER" id="PTHR47245">
    <property type="entry name" value="PEPTIDYLPROLYL ISOMERASE"/>
    <property type="match status" value="1"/>
</dbReference>
<dbReference type="RefSeq" id="WP_144333848.1">
    <property type="nucleotide sequence ID" value="NZ_VLPL01000007.1"/>
</dbReference>
<gene>
    <name evidence="9" type="ORF">FO442_14090</name>
</gene>
<organism evidence="9 10">
    <name type="scientific">Fluviicola chungangensis</name>
    <dbReference type="NCBI Taxonomy" id="2597671"/>
    <lineage>
        <taxon>Bacteria</taxon>
        <taxon>Pseudomonadati</taxon>
        <taxon>Bacteroidota</taxon>
        <taxon>Flavobacteriia</taxon>
        <taxon>Flavobacteriales</taxon>
        <taxon>Crocinitomicaceae</taxon>
        <taxon>Fluviicola</taxon>
    </lineage>
</organism>
<evidence type="ECO:0000313" key="10">
    <source>
        <dbReference type="Proteomes" id="UP000316008"/>
    </source>
</evidence>
<evidence type="ECO:0000256" key="4">
    <source>
        <dbReference type="ARBA" id="ARBA00023110"/>
    </source>
</evidence>
<keyword evidence="4 6" id="KW-0697">Rotamase</keyword>
<evidence type="ECO:0000256" key="1">
    <source>
        <dbReference type="ARBA" id="ARBA00000971"/>
    </source>
</evidence>
<comment type="caution">
    <text evidence="9">The sequence shown here is derived from an EMBL/GenBank/DDBJ whole genome shotgun (WGS) entry which is preliminary data.</text>
</comment>
<evidence type="ECO:0000256" key="7">
    <source>
        <dbReference type="SAM" id="SignalP"/>
    </source>
</evidence>
<reference evidence="9 10" key="1">
    <citation type="submission" date="2019-07" db="EMBL/GenBank/DDBJ databases">
        <authorList>
            <person name="Huq M.A."/>
        </authorList>
    </citation>
    <scope>NUCLEOTIDE SEQUENCE [LARGE SCALE GENOMIC DNA]</scope>
    <source>
        <strain evidence="9 10">MAH-3</strain>
    </source>
</reference>
<dbReference type="PANTHER" id="PTHR47245:SF1">
    <property type="entry name" value="FOLDASE PROTEIN PRSA"/>
    <property type="match status" value="1"/>
</dbReference>
<dbReference type="InterPro" id="IPR050245">
    <property type="entry name" value="PrsA_foldase"/>
</dbReference>
<name>A0A556MPD9_9FLAO</name>
<protein>
    <recommendedName>
        <fullName evidence="2">peptidylprolyl isomerase</fullName>
        <ecNumber evidence="2">5.2.1.8</ecNumber>
    </recommendedName>
</protein>
<dbReference type="OrthoDB" id="14196at2"/>
<keyword evidence="3 7" id="KW-0732">Signal</keyword>
<dbReference type="InterPro" id="IPR046357">
    <property type="entry name" value="PPIase_dom_sf"/>
</dbReference>
<feature type="signal peptide" evidence="7">
    <location>
        <begin position="1"/>
        <end position="19"/>
    </location>
</feature>
<feature type="domain" description="PpiC" evidence="8">
    <location>
        <begin position="118"/>
        <end position="222"/>
    </location>
</feature>
<dbReference type="GO" id="GO:0003755">
    <property type="term" value="F:peptidyl-prolyl cis-trans isomerase activity"/>
    <property type="evidence" value="ECO:0007669"/>
    <property type="project" value="UniProtKB-KW"/>
</dbReference>
<sequence length="651" mass="74074">MKKRLVLALGILFSLNTIAQTDDVVMEIDGKKVTKTEFLQIYLKNNTNPKYDKQSLDEYMELFKKFKLKVAEAEALGYDTIPKLKKELAGYRKQLSQPYLIDSTKNSSLVKQAYERMKNEVHAAHILVKVAENASPEDTLAAYNRIMAIKKRIENGEDFSTVAKGKNGSDDPSAARNGGDLGYFTAFQMVYQFEEAAYNTPIGKISNPVRTKFGYHILKVIDMRPARGTMKAAHIMVATGRDASAEEIETAHKKIDEIYAKLQAGESFEKLASEFSDDAQTAEKGGELPLFGTGTTTRMVPEFEEAAFQLKENGEVSQPVQTAFGYHIIKRLDLVPLRSFEELKKEIQGKVNKDERSIVTQQSFIEKLKKTYALKDNYSKTSKWFVQNIDTNYFKGTWTADGLKSNSAMFTLDKKAFTQKDFAAYLQKNYRAYKNMDANALVKKQYAAWQNSEILAYEESKLDSKYPDFKALMQEYHDGILLYEIMSDKVWNKAIKDTSGLKTFFENHNANYTWGKRYNAYIYECSNEDISKKVAAMLKSDTISSRTVINAINKDSELNLRVRTGKFEIESTPYLKGHDLKKGVNPAYVSDGKYYIVKVDEILEPTQKTLTEAKGAATSDYQTYLEKEWLTEIAKKHPIVIHEQVLYSLGK</sequence>
<evidence type="ECO:0000256" key="6">
    <source>
        <dbReference type="PROSITE-ProRule" id="PRU00278"/>
    </source>
</evidence>
<proteinExistence type="predicted"/>
<feature type="chain" id="PRO_5022221278" description="peptidylprolyl isomerase" evidence="7">
    <location>
        <begin position="20"/>
        <end position="651"/>
    </location>
</feature>
<evidence type="ECO:0000313" key="9">
    <source>
        <dbReference type="EMBL" id="TSJ41589.1"/>
    </source>
</evidence>
<feature type="domain" description="PpiC" evidence="8">
    <location>
        <begin position="227"/>
        <end position="333"/>
    </location>
</feature>
<evidence type="ECO:0000259" key="8">
    <source>
        <dbReference type="PROSITE" id="PS50198"/>
    </source>
</evidence>